<evidence type="ECO:0000313" key="3">
    <source>
        <dbReference type="Proteomes" id="UP000276603"/>
    </source>
</evidence>
<dbReference type="Proteomes" id="UP000276603">
    <property type="component" value="Unassembled WGS sequence"/>
</dbReference>
<dbReference type="CDD" id="cd00229">
    <property type="entry name" value="SGNH_hydrolase"/>
    <property type="match status" value="1"/>
</dbReference>
<dbReference type="Pfam" id="PF08885">
    <property type="entry name" value="GSCFA"/>
    <property type="match status" value="1"/>
</dbReference>
<keyword evidence="3" id="KW-1185">Reference proteome</keyword>
<dbReference type="InterPro" id="IPR014982">
    <property type="entry name" value="GSCFA"/>
</dbReference>
<evidence type="ECO:0000313" key="2">
    <source>
        <dbReference type="EMBL" id="RKN83570.1"/>
    </source>
</evidence>
<name>A0A3B0CDX4_9FLAO</name>
<proteinExistence type="predicted"/>
<dbReference type="GO" id="GO:0016788">
    <property type="term" value="F:hydrolase activity, acting on ester bonds"/>
    <property type="evidence" value="ECO:0007669"/>
    <property type="project" value="UniProtKB-ARBA"/>
</dbReference>
<dbReference type="AlphaFoldDB" id="A0A3B0CDX4"/>
<reference evidence="2 3" key="1">
    <citation type="submission" date="2018-10" db="EMBL/GenBank/DDBJ databases">
        <title>Ulvibacterium marinum gen. nov., sp. nov., a novel marine bacterium of the family Flavobacteriaceae, isolated from a culture of the green alga Ulva prolifera.</title>
        <authorList>
            <person name="Zhang Z."/>
        </authorList>
    </citation>
    <scope>NUCLEOTIDE SEQUENCE [LARGE SCALE GENOMIC DNA]</scope>
    <source>
        <strain evidence="2 3">CCMM003</strain>
    </source>
</reference>
<organism evidence="2 3">
    <name type="scientific">Ulvibacterium marinum</name>
    <dbReference type="NCBI Taxonomy" id="2419782"/>
    <lineage>
        <taxon>Bacteria</taxon>
        <taxon>Pseudomonadati</taxon>
        <taxon>Bacteroidota</taxon>
        <taxon>Flavobacteriia</taxon>
        <taxon>Flavobacteriales</taxon>
        <taxon>Flavobacteriaceae</taxon>
        <taxon>Ulvibacterium</taxon>
    </lineage>
</organism>
<gene>
    <name evidence="2" type="ORF">D7Z94_07070</name>
</gene>
<comment type="caution">
    <text evidence="2">The sequence shown here is derived from an EMBL/GenBank/DDBJ whole genome shotgun (WGS) entry which is preliminary data.</text>
</comment>
<dbReference type="EMBL" id="RBCJ01000001">
    <property type="protein sequence ID" value="RKN83570.1"/>
    <property type="molecule type" value="Genomic_DNA"/>
</dbReference>
<protein>
    <submittedName>
        <fullName evidence="2">GSCFA domain-containing protein</fullName>
    </submittedName>
</protein>
<evidence type="ECO:0000259" key="1">
    <source>
        <dbReference type="Pfam" id="PF08885"/>
    </source>
</evidence>
<sequence length="318" mass="37530">MKLQTKIPLNPANSQIDYQSRLLLVGSCFVENIGKKSDYFKFQNLQNPWGVLFHPKAIENLLSRALDHNTFTERDVFFHNERWHCFDAHSDLSDVSKERLVQRLNESLEHTSQEIGEATHIILTLGTAWTYRYKKTNALVANCHKIPQKEFDKELLSIETIAKSLEQLVNRIQSVNKKAQIILTISPVRHLKDGFLENQRSKAHLITAVHQLLDTYPERTTCLYFPSYELMMDELRDYRFYEADMIHPNSLAIDYIWEKFKETWISKQAYSTMEKVDTIQKGLMHRPFHPDSESHQKFRKSLQEKIVYLQKGYPFMEF</sequence>
<feature type="domain" description="GSCFA" evidence="1">
    <location>
        <begin position="21"/>
        <end position="260"/>
    </location>
</feature>
<dbReference type="InterPro" id="IPR036514">
    <property type="entry name" value="SGNH_hydro_sf"/>
</dbReference>
<dbReference type="RefSeq" id="WP_120710776.1">
    <property type="nucleotide sequence ID" value="NZ_RBCJ01000001.1"/>
</dbReference>
<dbReference type="SUPFAM" id="SSF52266">
    <property type="entry name" value="SGNH hydrolase"/>
    <property type="match status" value="1"/>
</dbReference>
<dbReference type="Gene3D" id="3.40.50.1110">
    <property type="entry name" value="SGNH hydrolase"/>
    <property type="match status" value="1"/>
</dbReference>
<accession>A0A3B0CDX4</accession>
<dbReference type="OrthoDB" id="9807687at2"/>